<evidence type="ECO:0000256" key="8">
    <source>
        <dbReference type="HAMAP-Rule" id="MF_01897"/>
    </source>
</evidence>
<dbReference type="InterPro" id="IPR050220">
    <property type="entry name" value="Type_II_DNA_Topoisomerases"/>
</dbReference>
<evidence type="ECO:0000256" key="10">
    <source>
        <dbReference type="SAM" id="MobiDB-lite"/>
    </source>
</evidence>
<dbReference type="InterPro" id="IPR002205">
    <property type="entry name" value="Topo_IIA_dom_A"/>
</dbReference>
<dbReference type="Proteomes" id="UP000761423">
    <property type="component" value="Unassembled WGS sequence"/>
</dbReference>
<dbReference type="Gene3D" id="3.30.1360.40">
    <property type="match status" value="1"/>
</dbReference>
<accession>A0ABX0IGP0</accession>
<reference evidence="12 13" key="1">
    <citation type="submission" date="2020-02" db="EMBL/GenBank/DDBJ databases">
        <authorList>
            <person name="Chen W.-M."/>
        </authorList>
    </citation>
    <scope>NUCLEOTIDE SEQUENCE [LARGE SCALE GENOMIC DNA]</scope>
    <source>
        <strain evidence="12 13">TWA-26</strain>
    </source>
</reference>
<sequence length="849" mass="95467">MSEGEKLIPINIEEEMKSAYIDYSMSVIVSRALPDVRDGLKPVHRRVLYGMYDLGVNSRSAHKKSARIVGEVLGKYHPHGDSSVYDAMVRMAQEWSMRYLLVDGQGNFGSVDGDSPAAMRYTEARMKKISEEMLADIDKETVDFQLNFDDTLQEPTVMPTKIPTLLVNGASGIAVGMATNMAPHNLTEVVDGTLAYIDNNDIEIDELINYIKAPDFPTGGIIYGYEGVREAFKTGRGRIVMRAKVGFEEVNGREAIIVTEIPYQVNKANMIKHTADLVNDKKIEGISNIRDESDRNGMRVVYELKRDAVPNVVLNTLYKYTQLQSSFSVNNIALVNGRPQMLNLKDLIHYFVEHRHDVVVRRAQYDLRKAEERAHILEGLIIASDNIDEVIKIIRASKDGDEARSNLIERFKLSEIQARAIVEMRLRQLTGLEQDKLRAEYEEIMKLITYLKELLASKEMRMQVIKDELTEIRDKYGDERRSQIEYSGGDVSIEDLIADESVVITISHAGYIKRTSLSEYKTQNRGGVGQKSAGTRDQDFLEHLFVATNHQYLMYFTQKGKCYWMRVYEIPEGTKASKGRAIQNLINIESDDKVKAFICTQDLKDEEYINSHYVIMATKQGQVKKTPLEQYSRPRQNGINAITIKEDDELLEAKLTTGNSQVLLAVKSGKLVRFEEEKTRPMGRTASGVRGITLADDKDEVIGMVSIDKDTVAESQILVVTENGYGKRTKLVDDDGEDVYRITNRGGKGVKTLNITEKTGALIAINNVTDADDLMIINKSGLTIRMMVSDLRVMGRATQGVRLINIKGNDSIAAVTKVLREDEAEEISEELEGDAETGTDVETSEDTQE</sequence>
<evidence type="ECO:0000256" key="6">
    <source>
        <dbReference type="ARBA" id="ARBA00023125"/>
    </source>
</evidence>
<keyword evidence="3 8" id="KW-0547">Nucleotide-binding</keyword>
<keyword evidence="5 8" id="KW-0799">Topoisomerase</keyword>
<keyword evidence="4 8" id="KW-0067">ATP-binding</keyword>
<dbReference type="InterPro" id="IPR006691">
    <property type="entry name" value="GyrA/parC_rep"/>
</dbReference>
<dbReference type="InterPro" id="IPR013758">
    <property type="entry name" value="Topo_IIA_A/C_ab"/>
</dbReference>
<proteinExistence type="inferred from homology"/>
<dbReference type="HAMAP" id="MF_01897">
    <property type="entry name" value="GyrA"/>
    <property type="match status" value="1"/>
</dbReference>
<dbReference type="InterPro" id="IPR013757">
    <property type="entry name" value="Topo_IIA_A_a_sf"/>
</dbReference>
<dbReference type="NCBIfam" id="NF004043">
    <property type="entry name" value="PRK05560.1"/>
    <property type="match status" value="1"/>
</dbReference>
<dbReference type="PROSITE" id="PS52040">
    <property type="entry name" value="TOPO_IIA"/>
    <property type="match status" value="1"/>
</dbReference>
<dbReference type="EC" id="5.6.2.2" evidence="8"/>
<keyword evidence="6 8" id="KW-0238">DNA-binding</keyword>
<dbReference type="SUPFAM" id="SSF56719">
    <property type="entry name" value="Type II DNA topoisomerase"/>
    <property type="match status" value="1"/>
</dbReference>
<evidence type="ECO:0000256" key="9">
    <source>
        <dbReference type="PROSITE-ProRule" id="PRU01384"/>
    </source>
</evidence>
<comment type="similarity">
    <text evidence="2 8">Belongs to the type II topoisomerase GyrA/ParC subunit family.</text>
</comment>
<evidence type="ECO:0000256" key="5">
    <source>
        <dbReference type="ARBA" id="ARBA00023029"/>
    </source>
</evidence>
<keyword evidence="13" id="KW-1185">Reference proteome</keyword>
<evidence type="ECO:0000256" key="7">
    <source>
        <dbReference type="ARBA" id="ARBA00023235"/>
    </source>
</evidence>
<keyword evidence="7 8" id="KW-0413">Isomerase</keyword>
<feature type="region of interest" description="Disordered" evidence="10">
    <location>
        <begin position="823"/>
        <end position="849"/>
    </location>
</feature>
<dbReference type="NCBIfam" id="NF004044">
    <property type="entry name" value="PRK05561.1"/>
    <property type="match status" value="1"/>
</dbReference>
<evidence type="ECO:0000256" key="2">
    <source>
        <dbReference type="ARBA" id="ARBA00008263"/>
    </source>
</evidence>
<feature type="active site" description="O-(5'-phospho-DNA)-tyrosine intermediate" evidence="8 9">
    <location>
        <position position="121"/>
    </location>
</feature>
<dbReference type="Gene3D" id="3.90.199.10">
    <property type="entry name" value="Topoisomerase II, domain 5"/>
    <property type="match status" value="1"/>
</dbReference>
<dbReference type="PANTHER" id="PTHR43493">
    <property type="entry name" value="DNA GYRASE/TOPOISOMERASE SUBUNIT A"/>
    <property type="match status" value="1"/>
</dbReference>
<dbReference type="CDD" id="cd00187">
    <property type="entry name" value="TOP4c"/>
    <property type="match status" value="1"/>
</dbReference>
<evidence type="ECO:0000259" key="11">
    <source>
        <dbReference type="PROSITE" id="PS52040"/>
    </source>
</evidence>
<gene>
    <name evidence="8 12" type="primary">gyrA</name>
    <name evidence="12" type="ORF">G4L40_12625</name>
</gene>
<dbReference type="NCBIfam" id="TIGR01063">
    <property type="entry name" value="gyrA"/>
    <property type="match status" value="1"/>
</dbReference>
<dbReference type="SMART" id="SM00434">
    <property type="entry name" value="TOP4c"/>
    <property type="match status" value="1"/>
</dbReference>
<protein>
    <recommendedName>
        <fullName evidence="8">DNA gyrase subunit A</fullName>
        <ecNumber evidence="8">5.6.2.2</ecNumber>
    </recommendedName>
</protein>
<comment type="function">
    <text evidence="8">A type II topoisomerase that negatively supercoils closed circular double-stranded (ds) DNA in an ATP-dependent manner to modulate DNA topology and maintain chromosomes in an underwound state. Negative supercoiling favors strand separation, and DNA replication, transcription, recombination and repair, all of which involve strand separation. Also able to catalyze the interconversion of other topological isomers of dsDNA rings, including catenanes and knotted rings. Type II topoisomerases break and join 2 DNA strands simultaneously in an ATP-dependent manner.</text>
</comment>
<evidence type="ECO:0000256" key="4">
    <source>
        <dbReference type="ARBA" id="ARBA00022840"/>
    </source>
</evidence>
<comment type="subunit">
    <text evidence="8">Heterotetramer, composed of two GyrA and two GyrB chains. In the heterotetramer, GyrA contains the active site tyrosine that forms a transient covalent intermediate with DNA, while GyrB binds cofactors and catalyzes ATP hydrolysis.</text>
</comment>
<dbReference type="InterPro" id="IPR005743">
    <property type="entry name" value="GyrA"/>
</dbReference>
<comment type="caution">
    <text evidence="12">The sequence shown here is derived from an EMBL/GenBank/DDBJ whole genome shotgun (WGS) entry which is preliminary data.</text>
</comment>
<dbReference type="InterPro" id="IPR013760">
    <property type="entry name" value="Topo_IIA-like_dom_sf"/>
</dbReference>
<dbReference type="SUPFAM" id="SSF101904">
    <property type="entry name" value="GyrA/ParC C-terminal domain-like"/>
    <property type="match status" value="1"/>
</dbReference>
<comment type="catalytic activity">
    <reaction evidence="1 8 9">
        <text>ATP-dependent breakage, passage and rejoining of double-stranded DNA.</text>
        <dbReference type="EC" id="5.6.2.2"/>
    </reaction>
</comment>
<feature type="domain" description="Topo IIA-type catalytic" evidence="11">
    <location>
        <begin position="33"/>
        <end position="496"/>
    </location>
</feature>
<dbReference type="Pfam" id="PF03989">
    <property type="entry name" value="DNA_gyraseA_C"/>
    <property type="match status" value="6"/>
</dbReference>
<dbReference type="EMBL" id="JAAJBV010000013">
    <property type="protein sequence ID" value="NHM05548.1"/>
    <property type="molecule type" value="Genomic_DNA"/>
</dbReference>
<organism evidence="12 13">
    <name type="scientific">Flavobacterium celericrescens</name>
    <dbReference type="NCBI Taxonomy" id="2709780"/>
    <lineage>
        <taxon>Bacteria</taxon>
        <taxon>Pseudomonadati</taxon>
        <taxon>Bacteroidota</taxon>
        <taxon>Flavobacteriia</taxon>
        <taxon>Flavobacteriales</taxon>
        <taxon>Flavobacteriaceae</taxon>
        <taxon>Flavobacterium</taxon>
    </lineage>
</organism>
<keyword evidence="8" id="KW-0963">Cytoplasm</keyword>
<dbReference type="Gene3D" id="2.120.10.90">
    <property type="entry name" value="DNA gyrase/topoisomerase IV, subunit A, C-terminal"/>
    <property type="match status" value="1"/>
</dbReference>
<dbReference type="InterPro" id="IPR035516">
    <property type="entry name" value="Gyrase/topoIV_suA_C"/>
</dbReference>
<dbReference type="PANTHER" id="PTHR43493:SF5">
    <property type="entry name" value="DNA GYRASE SUBUNIT A, CHLOROPLASTIC_MITOCHONDRIAL"/>
    <property type="match status" value="1"/>
</dbReference>
<evidence type="ECO:0000256" key="3">
    <source>
        <dbReference type="ARBA" id="ARBA00022741"/>
    </source>
</evidence>
<name>A0ABX0IGP0_9FLAO</name>
<evidence type="ECO:0000256" key="1">
    <source>
        <dbReference type="ARBA" id="ARBA00000185"/>
    </source>
</evidence>
<dbReference type="Pfam" id="PF00521">
    <property type="entry name" value="DNA_topoisoIV"/>
    <property type="match status" value="1"/>
</dbReference>
<dbReference type="Gene3D" id="1.10.268.10">
    <property type="entry name" value="Topoisomerase, domain 3"/>
    <property type="match status" value="1"/>
</dbReference>
<feature type="short sequence motif" description="GyrA-box" evidence="8">
    <location>
        <begin position="523"/>
        <end position="529"/>
    </location>
</feature>
<dbReference type="RefSeq" id="WP_166237563.1">
    <property type="nucleotide sequence ID" value="NZ_JAAJBV010000013.1"/>
</dbReference>
<evidence type="ECO:0000313" key="13">
    <source>
        <dbReference type="Proteomes" id="UP000761423"/>
    </source>
</evidence>
<comment type="miscellaneous">
    <text evidence="8">Few gyrases are as efficient as E.coli at forming negative supercoils. Not all organisms have 2 type II topoisomerases; in organisms with a single type II topoisomerase this enzyme also has to decatenate newly replicated chromosomes.</text>
</comment>
<evidence type="ECO:0000313" key="12">
    <source>
        <dbReference type="EMBL" id="NHM05548.1"/>
    </source>
</evidence>
<comment type="subcellular location">
    <subcellularLocation>
        <location evidence="8">Cytoplasm</location>
    </subcellularLocation>
</comment>